<evidence type="ECO:0000313" key="2">
    <source>
        <dbReference type="Proteomes" id="UP000596742"/>
    </source>
</evidence>
<comment type="caution">
    <text evidence="1">The sequence shown here is derived from an EMBL/GenBank/DDBJ whole genome shotgun (WGS) entry which is preliminary data.</text>
</comment>
<feature type="non-terminal residue" evidence="1">
    <location>
        <position position="262"/>
    </location>
</feature>
<sequence>VTHVHQKPCSFCINRDHYNIVAAEENQMVAASPNSPVCPTKKKMQLCILTKSVLRDASGYKKEEVVTLHIEIRLLTWDRHTIGASKKYLRGDDTGCSYSKSRFLRVSHLIVGSIKLYPCPSIKFEFWWRHFNRSRLSKLCQIRLRKFTKMTTPKSVPTGPTPSYTMLITGLNLIVFALMKLLRGIEPGTFLIGPGEKKGYVSKLGVTFTSTRDFLFLTKYKLTRPYAYSWQPFFYLLRQKINFDTIESFFQARHTRTNIFTR</sequence>
<dbReference type="Proteomes" id="UP000596742">
    <property type="component" value="Unassembled WGS sequence"/>
</dbReference>
<proteinExistence type="predicted"/>
<evidence type="ECO:0000313" key="1">
    <source>
        <dbReference type="EMBL" id="VDH93055.1"/>
    </source>
</evidence>
<gene>
    <name evidence="1" type="ORF">MGAL_10B020796</name>
</gene>
<accession>A0A8B6BNX2</accession>
<feature type="non-terminal residue" evidence="1">
    <location>
        <position position="1"/>
    </location>
</feature>
<dbReference type="EMBL" id="UYJE01000419">
    <property type="protein sequence ID" value="VDH93055.1"/>
    <property type="molecule type" value="Genomic_DNA"/>
</dbReference>
<keyword evidence="2" id="KW-1185">Reference proteome</keyword>
<dbReference type="AlphaFoldDB" id="A0A8B6BNX2"/>
<reference evidence="1" key="1">
    <citation type="submission" date="2018-11" db="EMBL/GenBank/DDBJ databases">
        <authorList>
            <person name="Alioto T."/>
            <person name="Alioto T."/>
        </authorList>
    </citation>
    <scope>NUCLEOTIDE SEQUENCE</scope>
</reference>
<organism evidence="1 2">
    <name type="scientific">Mytilus galloprovincialis</name>
    <name type="common">Mediterranean mussel</name>
    <dbReference type="NCBI Taxonomy" id="29158"/>
    <lineage>
        <taxon>Eukaryota</taxon>
        <taxon>Metazoa</taxon>
        <taxon>Spiralia</taxon>
        <taxon>Lophotrochozoa</taxon>
        <taxon>Mollusca</taxon>
        <taxon>Bivalvia</taxon>
        <taxon>Autobranchia</taxon>
        <taxon>Pteriomorphia</taxon>
        <taxon>Mytilida</taxon>
        <taxon>Mytiloidea</taxon>
        <taxon>Mytilidae</taxon>
        <taxon>Mytilinae</taxon>
        <taxon>Mytilus</taxon>
    </lineage>
</organism>
<protein>
    <submittedName>
        <fullName evidence="1">Uncharacterized protein</fullName>
    </submittedName>
</protein>
<name>A0A8B6BNX2_MYTGA</name>